<sequence length="271" mass="29318">MVRLTELAVLVAVSGVHLSMPNHWAQFVIVGKAQKWSMATILMLTVLGALGHVLGTVIAAVLMAALGDAFVPKSLHKYLPTAVLFIFGAYYVASHFRLMPDPCACEHDAEEAGRLQPDRHTLCSNHNHTGSSLADEQGASGEDTKFVQACEEENEQSDAAYAKQQRFMQVSVVLLPTFSPCVGSSPILISSIARAIDGQPDAVLDSMFYVLAMVIAAVCTMVALVFFTVIGTSRMNFAFVQRNEKLIIGGSLILLSLLPLLLRHGHDHVDD</sequence>
<dbReference type="PANTHER" id="PTHR36394:SF1">
    <property type="entry name" value="OS01G0277700 PROTEIN"/>
    <property type="match status" value="1"/>
</dbReference>
<keyword evidence="1" id="KW-0472">Membrane</keyword>
<dbReference type="EMBL" id="VRMN01000002">
    <property type="protein sequence ID" value="KAA8496587.1"/>
    <property type="molecule type" value="Genomic_DNA"/>
</dbReference>
<comment type="caution">
    <text evidence="2">The sequence shown here is derived from an EMBL/GenBank/DDBJ whole genome shotgun (WGS) entry which is preliminary data.</text>
</comment>
<keyword evidence="1" id="KW-0812">Transmembrane</keyword>
<feature type="transmembrane region" description="Helical" evidence="1">
    <location>
        <begin position="208"/>
        <end position="233"/>
    </location>
</feature>
<dbReference type="AlphaFoldDB" id="A0A5J4Z1N5"/>
<dbReference type="Proteomes" id="UP000324585">
    <property type="component" value="Unassembled WGS sequence"/>
</dbReference>
<evidence type="ECO:0000313" key="3">
    <source>
        <dbReference type="Proteomes" id="UP000324585"/>
    </source>
</evidence>
<feature type="transmembrane region" description="Helical" evidence="1">
    <location>
        <begin position="245"/>
        <end position="262"/>
    </location>
</feature>
<feature type="transmembrane region" description="Helical" evidence="1">
    <location>
        <begin position="41"/>
        <end position="66"/>
    </location>
</feature>
<dbReference type="PANTHER" id="PTHR36394">
    <property type="entry name" value="OS01G0277700 PROTEIN"/>
    <property type="match status" value="1"/>
</dbReference>
<protein>
    <recommendedName>
        <fullName evidence="4">GDT1 family protein</fullName>
    </recommendedName>
</protein>
<reference evidence="3" key="1">
    <citation type="journal article" date="2019" name="Nat. Commun.">
        <title>Expansion of phycobilisome linker gene families in mesophilic red algae.</title>
        <authorList>
            <person name="Lee J."/>
            <person name="Kim D."/>
            <person name="Bhattacharya D."/>
            <person name="Yoon H.S."/>
        </authorList>
    </citation>
    <scope>NUCLEOTIDE SEQUENCE [LARGE SCALE GENOMIC DNA]</scope>
    <source>
        <strain evidence="3">CCMP 1328</strain>
    </source>
</reference>
<feature type="transmembrane region" description="Helical" evidence="1">
    <location>
        <begin position="78"/>
        <end position="93"/>
    </location>
</feature>
<gene>
    <name evidence="2" type="ORF">FVE85_0316</name>
</gene>
<name>A0A5J4Z1N5_PORPP</name>
<feature type="transmembrane region" description="Helical" evidence="1">
    <location>
        <begin position="172"/>
        <end position="196"/>
    </location>
</feature>
<keyword evidence="3" id="KW-1185">Reference proteome</keyword>
<accession>A0A5J4Z1N5</accession>
<evidence type="ECO:0000256" key="1">
    <source>
        <dbReference type="SAM" id="Phobius"/>
    </source>
</evidence>
<evidence type="ECO:0008006" key="4">
    <source>
        <dbReference type="Google" id="ProtNLM"/>
    </source>
</evidence>
<proteinExistence type="predicted"/>
<keyword evidence="1" id="KW-1133">Transmembrane helix</keyword>
<evidence type="ECO:0000313" key="2">
    <source>
        <dbReference type="EMBL" id="KAA8496587.1"/>
    </source>
</evidence>
<organism evidence="2 3">
    <name type="scientific">Porphyridium purpureum</name>
    <name type="common">Red alga</name>
    <name type="synonym">Porphyridium cruentum</name>
    <dbReference type="NCBI Taxonomy" id="35688"/>
    <lineage>
        <taxon>Eukaryota</taxon>
        <taxon>Rhodophyta</taxon>
        <taxon>Bangiophyceae</taxon>
        <taxon>Porphyridiales</taxon>
        <taxon>Porphyridiaceae</taxon>
        <taxon>Porphyridium</taxon>
    </lineage>
</organism>
<dbReference type="OrthoDB" id="1902618at2759"/>